<evidence type="ECO:0000256" key="1">
    <source>
        <dbReference type="SAM" id="SignalP"/>
    </source>
</evidence>
<accession>A0A498HJ09</accession>
<sequence length="143" mass="16415">MTRVMVCLWFGFSGLTSAFPEVAMKRGDLVVRRASYSLHGMMVEGLLGFQKNLHQPLEFMLIIVRRIVLSRVFKLHVDDSPAKEIANDTQLQGPYLPIAREKPTVELVKVTDELKSFKAYDKLHVERMNTRHIGAMLKKVLEF</sequence>
<dbReference type="STRING" id="3750.A0A498HJ09"/>
<dbReference type="EMBL" id="RDQH01000343">
    <property type="protein sequence ID" value="RXH69121.1"/>
    <property type="molecule type" value="Genomic_DNA"/>
</dbReference>
<keyword evidence="1" id="KW-0732">Signal</keyword>
<evidence type="ECO:0000313" key="2">
    <source>
        <dbReference type="EMBL" id="RXH69121.1"/>
    </source>
</evidence>
<organism evidence="2 3">
    <name type="scientific">Malus domestica</name>
    <name type="common">Apple</name>
    <name type="synonym">Pyrus malus</name>
    <dbReference type="NCBI Taxonomy" id="3750"/>
    <lineage>
        <taxon>Eukaryota</taxon>
        <taxon>Viridiplantae</taxon>
        <taxon>Streptophyta</taxon>
        <taxon>Embryophyta</taxon>
        <taxon>Tracheophyta</taxon>
        <taxon>Spermatophyta</taxon>
        <taxon>Magnoliopsida</taxon>
        <taxon>eudicotyledons</taxon>
        <taxon>Gunneridae</taxon>
        <taxon>Pentapetalae</taxon>
        <taxon>rosids</taxon>
        <taxon>fabids</taxon>
        <taxon>Rosales</taxon>
        <taxon>Rosaceae</taxon>
        <taxon>Amygdaloideae</taxon>
        <taxon>Maleae</taxon>
        <taxon>Malus</taxon>
    </lineage>
</organism>
<feature type="chain" id="PRO_5019740916" evidence="1">
    <location>
        <begin position="19"/>
        <end position="143"/>
    </location>
</feature>
<dbReference type="AlphaFoldDB" id="A0A498HJ09"/>
<name>A0A498HJ09_MALDO</name>
<gene>
    <name evidence="2" type="ORF">DVH24_031454</name>
</gene>
<feature type="signal peptide" evidence="1">
    <location>
        <begin position="1"/>
        <end position="18"/>
    </location>
</feature>
<dbReference type="Proteomes" id="UP000290289">
    <property type="component" value="Chromosome 17"/>
</dbReference>
<proteinExistence type="predicted"/>
<protein>
    <submittedName>
        <fullName evidence="2">Uncharacterized protein</fullName>
    </submittedName>
</protein>
<reference evidence="2 3" key="1">
    <citation type="submission" date="2018-10" db="EMBL/GenBank/DDBJ databases">
        <title>A high-quality apple genome assembly.</title>
        <authorList>
            <person name="Hu J."/>
        </authorList>
    </citation>
    <scope>NUCLEOTIDE SEQUENCE [LARGE SCALE GENOMIC DNA]</scope>
    <source>
        <strain evidence="3">cv. HFTH1</strain>
        <tissue evidence="2">Young leaf</tissue>
    </source>
</reference>
<evidence type="ECO:0000313" key="3">
    <source>
        <dbReference type="Proteomes" id="UP000290289"/>
    </source>
</evidence>
<dbReference type="Gene3D" id="1.20.5.110">
    <property type="match status" value="1"/>
</dbReference>
<keyword evidence="3" id="KW-1185">Reference proteome</keyword>
<comment type="caution">
    <text evidence="2">The sequence shown here is derived from an EMBL/GenBank/DDBJ whole genome shotgun (WGS) entry which is preliminary data.</text>
</comment>